<accession>A0A7S4SSB7</accession>
<proteinExistence type="predicted"/>
<organism evidence="2">
    <name type="scientific">Alexandrium monilatum</name>
    <dbReference type="NCBI Taxonomy" id="311494"/>
    <lineage>
        <taxon>Eukaryota</taxon>
        <taxon>Sar</taxon>
        <taxon>Alveolata</taxon>
        <taxon>Dinophyceae</taxon>
        <taxon>Gonyaulacales</taxon>
        <taxon>Pyrocystaceae</taxon>
        <taxon>Alexandrium</taxon>
    </lineage>
</organism>
<dbReference type="AlphaFoldDB" id="A0A7S4SSB7"/>
<evidence type="ECO:0000256" key="1">
    <source>
        <dbReference type="SAM" id="MobiDB-lite"/>
    </source>
</evidence>
<dbReference type="EMBL" id="HBNR01078052">
    <property type="protein sequence ID" value="CAE4654572.1"/>
    <property type="molecule type" value="Transcribed_RNA"/>
</dbReference>
<name>A0A7S4SSB7_9DINO</name>
<reference evidence="2" key="1">
    <citation type="submission" date="2021-01" db="EMBL/GenBank/DDBJ databases">
        <authorList>
            <person name="Corre E."/>
            <person name="Pelletier E."/>
            <person name="Niang G."/>
            <person name="Scheremetjew M."/>
            <person name="Finn R."/>
            <person name="Kale V."/>
            <person name="Holt S."/>
            <person name="Cochrane G."/>
            <person name="Meng A."/>
            <person name="Brown T."/>
            <person name="Cohen L."/>
        </authorList>
    </citation>
    <scope>NUCLEOTIDE SEQUENCE</scope>
    <source>
        <strain evidence="2">CCMP3105</strain>
    </source>
</reference>
<feature type="region of interest" description="Disordered" evidence="1">
    <location>
        <begin position="105"/>
        <end position="135"/>
    </location>
</feature>
<feature type="region of interest" description="Disordered" evidence="1">
    <location>
        <begin position="1"/>
        <end position="21"/>
    </location>
</feature>
<gene>
    <name evidence="2" type="ORF">AMON00008_LOCUS55584</name>
</gene>
<evidence type="ECO:0000313" key="2">
    <source>
        <dbReference type="EMBL" id="CAE4654572.1"/>
    </source>
</evidence>
<sequence>MFRPKGKGFSRSGTSLSSMCGPGCRGREQASLLLAFLAGAAFHGASGLRTTPSRPLATHAPLSANCAAFVEHFDSPGQQVCAGKSFGDPPASSARRLAIVVRGESFRSGQGQGDREDGVTSSSWTKQREASQSHLEHVVRPLEECGYKVDVFLATYGHRPNPVSRNATKDLVGFYKYSVRATLVVDPARKASYTQSRMYGEAMDLLSKYHHKRNVNYDAIFVIRHDVIFKQSLLELPDVQWHNFLFVFKELGFWDNRVGDVLQWVPWRYANCAVKCGLQGHHGDCLMEEAGPGNFGYILPGEHNSNTRSESNPLYKLVRGAPHERHTAVLLACGDPLGPEPARDGHTSIASLFAVDRTGVDSALAVLGKAFEKHVLTPNNQHVVDTHNKVDVMAHCWSPVPEAAFREAFHPVKLAIEDMGPLEAVFNGKPGVGHHYWGSIAWAYSAKRAMELLQQHESETGSVYHRVVFLRPDSLMLKDLDLDVVMLAANDPGVHGGSDDGNSADFHLAMSREVASGFAGLYDYLSWQHPAQSYHWIKSFVEGQLQSTILPDDIVSGQDEVRYWKIPSFLKGSCKGSKHMERLRAVGFGEPEARKLGLDC</sequence>
<feature type="compositionally biased region" description="Basic and acidic residues" evidence="1">
    <location>
        <begin position="126"/>
        <end position="135"/>
    </location>
</feature>
<protein>
    <submittedName>
        <fullName evidence="2">Uncharacterized protein</fullName>
    </submittedName>
</protein>